<dbReference type="EMBL" id="LSZO01000184">
    <property type="protein sequence ID" value="KXU36288.1"/>
    <property type="molecule type" value="Genomic_DNA"/>
</dbReference>
<evidence type="ECO:0008006" key="7">
    <source>
        <dbReference type="Google" id="ProtNLM"/>
    </source>
</evidence>
<protein>
    <recommendedName>
        <fullName evidence="7">Outer membrane lipoprotein carrier protein LolA</fullName>
    </recommendedName>
</protein>
<sequence length="207" mass="23253">MILSFTKSPEGFGRGLVLLCLLLVSSWPALAFDLSDLQQKLQQTPVVRGDFSQEKYIAGLPIPLVGLGQFCFSNKHGILWDLTVPIKQRLRITKDGLALETQDGKWQLQAGQDSRQTRLFLDVLQGDTDELHKQFQLALNGNSEDWQLTLTPKTALLKQIFTRIQINGGALLSKVELFETSGERTVIRLQNSKADTRLTAEEARLFE</sequence>
<reference evidence="5 6" key="1">
    <citation type="submission" date="2016-02" db="EMBL/GenBank/DDBJ databases">
        <authorList>
            <person name="Wen L."/>
            <person name="He K."/>
            <person name="Yang H."/>
        </authorList>
    </citation>
    <scope>NUCLEOTIDE SEQUENCE [LARGE SCALE GENOMIC DNA]</scope>
    <source>
        <strain evidence="5 6">CV58</strain>
    </source>
</reference>
<dbReference type="Proteomes" id="UP000072660">
    <property type="component" value="Unassembled WGS sequence"/>
</dbReference>
<dbReference type="AlphaFoldDB" id="A0A139SNY4"/>
<proteinExistence type="predicted"/>
<keyword evidence="3" id="KW-0732">Signal</keyword>
<dbReference type="OrthoDB" id="7025041at2"/>
<organism evidence="5 6">
    <name type="scientific">Ventosimonas gracilis</name>
    <dbReference type="NCBI Taxonomy" id="1680762"/>
    <lineage>
        <taxon>Bacteria</taxon>
        <taxon>Pseudomonadati</taxon>
        <taxon>Pseudomonadota</taxon>
        <taxon>Gammaproteobacteria</taxon>
        <taxon>Pseudomonadales</taxon>
        <taxon>Ventosimonadaceae</taxon>
        <taxon>Ventosimonas</taxon>
    </lineage>
</organism>
<dbReference type="SUPFAM" id="SSF89392">
    <property type="entry name" value="Prokaryotic lipoproteins and lipoprotein localization factors"/>
    <property type="match status" value="1"/>
</dbReference>
<evidence type="ECO:0000256" key="4">
    <source>
        <dbReference type="ARBA" id="ARBA00022927"/>
    </source>
</evidence>
<accession>A0A139SNY4</accession>
<dbReference type="InterPro" id="IPR004564">
    <property type="entry name" value="OM_lipoprot_carrier_LolA-like"/>
</dbReference>
<name>A0A139SNY4_9GAMM</name>
<evidence type="ECO:0000256" key="2">
    <source>
        <dbReference type="ARBA" id="ARBA00022448"/>
    </source>
</evidence>
<dbReference type="InterPro" id="IPR029046">
    <property type="entry name" value="LolA/LolB/LppX"/>
</dbReference>
<keyword evidence="4" id="KW-0653">Protein transport</keyword>
<dbReference type="GO" id="GO:0015031">
    <property type="term" value="P:protein transport"/>
    <property type="evidence" value="ECO:0007669"/>
    <property type="project" value="UniProtKB-KW"/>
</dbReference>
<dbReference type="Gene3D" id="2.50.20.10">
    <property type="entry name" value="Lipoprotein localisation LolA/LolB/LppX"/>
    <property type="match status" value="1"/>
</dbReference>
<dbReference type="Pfam" id="PF03548">
    <property type="entry name" value="LolA"/>
    <property type="match status" value="1"/>
</dbReference>
<keyword evidence="2" id="KW-0813">Transport</keyword>
<gene>
    <name evidence="5" type="ORF">AXE65_05215</name>
</gene>
<comment type="subunit">
    <text evidence="1">Monomer.</text>
</comment>
<evidence type="ECO:0000313" key="6">
    <source>
        <dbReference type="Proteomes" id="UP000072660"/>
    </source>
</evidence>
<comment type="caution">
    <text evidence="5">The sequence shown here is derived from an EMBL/GenBank/DDBJ whole genome shotgun (WGS) entry which is preliminary data.</text>
</comment>
<evidence type="ECO:0000256" key="1">
    <source>
        <dbReference type="ARBA" id="ARBA00011245"/>
    </source>
</evidence>
<dbReference type="CDD" id="cd16325">
    <property type="entry name" value="LolA"/>
    <property type="match status" value="1"/>
</dbReference>
<keyword evidence="6" id="KW-1185">Reference proteome</keyword>
<evidence type="ECO:0000256" key="3">
    <source>
        <dbReference type="ARBA" id="ARBA00022729"/>
    </source>
</evidence>
<dbReference type="RefSeq" id="WP_068391801.1">
    <property type="nucleotide sequence ID" value="NZ_LSZO01000184.1"/>
</dbReference>
<evidence type="ECO:0000313" key="5">
    <source>
        <dbReference type="EMBL" id="KXU36288.1"/>
    </source>
</evidence>